<dbReference type="Proteomes" id="UP000694551">
    <property type="component" value="Unplaced"/>
</dbReference>
<reference evidence="2" key="2">
    <citation type="submission" date="2025-09" db="UniProtKB">
        <authorList>
            <consortium name="Ensembl"/>
        </authorList>
    </citation>
    <scope>IDENTIFICATION</scope>
</reference>
<accession>A0A8D0EY60</accession>
<evidence type="ECO:0000313" key="3">
    <source>
        <dbReference type="Proteomes" id="UP000694551"/>
    </source>
</evidence>
<evidence type="ECO:0000313" key="2">
    <source>
        <dbReference type="Ensembl" id="ENSSOCP00000007351.1"/>
    </source>
</evidence>
<protein>
    <submittedName>
        <fullName evidence="2">Uncharacterized protein</fullName>
    </submittedName>
</protein>
<keyword evidence="3" id="KW-1185">Reference proteome</keyword>
<feature type="compositionally biased region" description="Low complexity" evidence="1">
    <location>
        <begin position="48"/>
        <end position="74"/>
    </location>
</feature>
<evidence type="ECO:0000256" key="1">
    <source>
        <dbReference type="SAM" id="MobiDB-lite"/>
    </source>
</evidence>
<feature type="region of interest" description="Disordered" evidence="1">
    <location>
        <begin position="16"/>
        <end position="81"/>
    </location>
</feature>
<dbReference type="Ensembl" id="ENSSOCT00000007533.1">
    <property type="protein sequence ID" value="ENSSOCP00000007351.1"/>
    <property type="gene ID" value="ENSSOCG00000005651.1"/>
</dbReference>
<reference evidence="2" key="1">
    <citation type="submission" date="2025-08" db="UniProtKB">
        <authorList>
            <consortium name="Ensembl"/>
        </authorList>
    </citation>
    <scope>IDENTIFICATION</scope>
</reference>
<sequence>SQAAAVGLGQAVTARVGEGGYCEHGAPAEKRPAASGHPSPRGLHLQETTTVGTGLTGAAVAVRPPGRGPLLPGGCHEPAAP</sequence>
<name>A0A8D0EY60_STROC</name>
<proteinExistence type="predicted"/>
<organism evidence="2 3">
    <name type="scientific">Strix occidentalis caurina</name>
    <name type="common">northern spotted owl</name>
    <dbReference type="NCBI Taxonomy" id="311401"/>
    <lineage>
        <taxon>Eukaryota</taxon>
        <taxon>Metazoa</taxon>
        <taxon>Chordata</taxon>
        <taxon>Craniata</taxon>
        <taxon>Vertebrata</taxon>
        <taxon>Euteleostomi</taxon>
        <taxon>Archelosauria</taxon>
        <taxon>Archosauria</taxon>
        <taxon>Dinosauria</taxon>
        <taxon>Saurischia</taxon>
        <taxon>Theropoda</taxon>
        <taxon>Coelurosauria</taxon>
        <taxon>Aves</taxon>
        <taxon>Neognathae</taxon>
        <taxon>Neoaves</taxon>
        <taxon>Telluraves</taxon>
        <taxon>Strigiformes</taxon>
        <taxon>Strigidae</taxon>
        <taxon>Strix</taxon>
    </lineage>
</organism>
<dbReference type="AlphaFoldDB" id="A0A8D0EY60"/>